<keyword evidence="7" id="KW-1015">Disulfide bond</keyword>
<protein>
    <recommendedName>
        <fullName evidence="3 7">Alpha-galactosidase</fullName>
        <ecNumber evidence="3 7">3.2.1.22</ecNumber>
    </recommendedName>
    <alternativeName>
        <fullName evidence="7">Melibiase</fullName>
    </alternativeName>
</protein>
<gene>
    <name evidence="10" type="ORF">C2G38_2224470</name>
</gene>
<feature type="signal peptide" evidence="8">
    <location>
        <begin position="1"/>
        <end position="18"/>
    </location>
</feature>
<evidence type="ECO:0000313" key="11">
    <source>
        <dbReference type="Proteomes" id="UP000266673"/>
    </source>
</evidence>
<dbReference type="EMBL" id="QKWP01002355">
    <property type="protein sequence ID" value="RIB03641.1"/>
    <property type="molecule type" value="Genomic_DNA"/>
</dbReference>
<evidence type="ECO:0000256" key="4">
    <source>
        <dbReference type="ARBA" id="ARBA00022729"/>
    </source>
</evidence>
<evidence type="ECO:0000256" key="5">
    <source>
        <dbReference type="ARBA" id="ARBA00022801"/>
    </source>
</evidence>
<evidence type="ECO:0000256" key="8">
    <source>
        <dbReference type="SAM" id="SignalP"/>
    </source>
</evidence>
<feature type="chain" id="PRO_5017416961" description="Alpha-galactosidase" evidence="8">
    <location>
        <begin position="19"/>
        <end position="399"/>
    </location>
</feature>
<dbReference type="InterPro" id="IPR017853">
    <property type="entry name" value="GH"/>
</dbReference>
<dbReference type="SUPFAM" id="SSF51011">
    <property type="entry name" value="Glycosyl hydrolase domain"/>
    <property type="match status" value="1"/>
</dbReference>
<dbReference type="InterPro" id="IPR013785">
    <property type="entry name" value="Aldolase_TIM"/>
</dbReference>
<dbReference type="PRINTS" id="PR00740">
    <property type="entry name" value="GLHYDRLASE27"/>
</dbReference>
<dbReference type="Proteomes" id="UP000266673">
    <property type="component" value="Unassembled WGS sequence"/>
</dbReference>
<evidence type="ECO:0000256" key="7">
    <source>
        <dbReference type="RuleBase" id="RU361168"/>
    </source>
</evidence>
<evidence type="ECO:0000256" key="1">
    <source>
        <dbReference type="ARBA" id="ARBA00001255"/>
    </source>
</evidence>
<keyword evidence="11" id="KW-1185">Reference proteome</keyword>
<dbReference type="GO" id="GO:0005975">
    <property type="term" value="P:carbohydrate metabolic process"/>
    <property type="evidence" value="ECO:0007669"/>
    <property type="project" value="InterPro"/>
</dbReference>
<dbReference type="PANTHER" id="PTHR11452:SF75">
    <property type="entry name" value="ALPHA-GALACTOSIDASE MEL1"/>
    <property type="match status" value="1"/>
</dbReference>
<dbReference type="EC" id="3.2.1.22" evidence="3 7"/>
<comment type="similarity">
    <text evidence="2 7">Belongs to the glycosyl hydrolase 27 family.</text>
</comment>
<evidence type="ECO:0000256" key="6">
    <source>
        <dbReference type="ARBA" id="ARBA00023295"/>
    </source>
</evidence>
<dbReference type="STRING" id="44941.A0A397U1V8"/>
<dbReference type="GO" id="GO:0004557">
    <property type="term" value="F:alpha-galactosidase activity"/>
    <property type="evidence" value="ECO:0007669"/>
    <property type="project" value="UniProtKB-EC"/>
</dbReference>
<accession>A0A397U1V8</accession>
<dbReference type="AlphaFoldDB" id="A0A397U1V8"/>
<dbReference type="Gene3D" id="3.20.20.70">
    <property type="entry name" value="Aldolase class I"/>
    <property type="match status" value="1"/>
</dbReference>
<dbReference type="InterPro" id="IPR041233">
    <property type="entry name" value="Melibiase_C"/>
</dbReference>
<dbReference type="Gene3D" id="2.60.40.1180">
    <property type="entry name" value="Golgi alpha-mannosidase II"/>
    <property type="match status" value="1"/>
</dbReference>
<evidence type="ECO:0000313" key="10">
    <source>
        <dbReference type="EMBL" id="RIB03641.1"/>
    </source>
</evidence>
<evidence type="ECO:0000256" key="2">
    <source>
        <dbReference type="ARBA" id="ARBA00009743"/>
    </source>
</evidence>
<reference evidence="10 11" key="1">
    <citation type="submission" date="2018-06" db="EMBL/GenBank/DDBJ databases">
        <title>Comparative genomics reveals the genomic features of Rhizophagus irregularis, R. cerebriforme, R. diaphanum and Gigaspora rosea, and their symbiotic lifestyle signature.</title>
        <authorList>
            <person name="Morin E."/>
            <person name="San Clemente H."/>
            <person name="Chen E.C.H."/>
            <person name="De La Providencia I."/>
            <person name="Hainaut M."/>
            <person name="Kuo A."/>
            <person name="Kohler A."/>
            <person name="Murat C."/>
            <person name="Tang N."/>
            <person name="Roy S."/>
            <person name="Loubradou J."/>
            <person name="Henrissat B."/>
            <person name="Grigoriev I.V."/>
            <person name="Corradi N."/>
            <person name="Roux C."/>
            <person name="Martin F.M."/>
        </authorList>
    </citation>
    <scope>NUCLEOTIDE SEQUENCE [LARGE SCALE GENOMIC DNA]</scope>
    <source>
        <strain evidence="10 11">DAOM 194757</strain>
    </source>
</reference>
<keyword evidence="6 7" id="KW-0326">Glycosidase</keyword>
<keyword evidence="5 7" id="KW-0378">Hydrolase</keyword>
<name>A0A397U1V8_9GLOM</name>
<dbReference type="OrthoDB" id="5795902at2759"/>
<proteinExistence type="inferred from homology"/>
<comment type="caution">
    <text evidence="10">The sequence shown here is derived from an EMBL/GenBank/DDBJ whole genome shotgun (WGS) entry which is preliminary data.</text>
</comment>
<dbReference type="PANTHER" id="PTHR11452">
    <property type="entry name" value="ALPHA-GALACTOSIDASE/ALPHA-N-ACETYLGALACTOSAMINIDASE"/>
    <property type="match status" value="1"/>
</dbReference>
<dbReference type="InterPro" id="IPR013780">
    <property type="entry name" value="Glyco_hydro_b"/>
</dbReference>
<dbReference type="CDD" id="cd14792">
    <property type="entry name" value="GH27"/>
    <property type="match status" value="1"/>
</dbReference>
<dbReference type="Pfam" id="PF17801">
    <property type="entry name" value="Melibiase_C"/>
    <property type="match status" value="1"/>
</dbReference>
<evidence type="ECO:0000256" key="3">
    <source>
        <dbReference type="ARBA" id="ARBA00012755"/>
    </source>
</evidence>
<keyword evidence="4 8" id="KW-0732">Signal</keyword>
<dbReference type="SUPFAM" id="SSF51445">
    <property type="entry name" value="(Trans)glycosidases"/>
    <property type="match status" value="1"/>
</dbReference>
<organism evidence="10 11">
    <name type="scientific">Gigaspora rosea</name>
    <dbReference type="NCBI Taxonomy" id="44941"/>
    <lineage>
        <taxon>Eukaryota</taxon>
        <taxon>Fungi</taxon>
        <taxon>Fungi incertae sedis</taxon>
        <taxon>Mucoromycota</taxon>
        <taxon>Glomeromycotina</taxon>
        <taxon>Glomeromycetes</taxon>
        <taxon>Diversisporales</taxon>
        <taxon>Gigasporaceae</taxon>
        <taxon>Gigaspora</taxon>
    </lineage>
</organism>
<evidence type="ECO:0000259" key="9">
    <source>
        <dbReference type="Pfam" id="PF17801"/>
    </source>
</evidence>
<feature type="domain" description="Alpha galactosidase C-terminal" evidence="9">
    <location>
        <begin position="310"/>
        <end position="383"/>
    </location>
</feature>
<sequence>MITWILIFIIAFTRFTTSQNGLGYKTPPMGWNPYNAFHYNINETLIKQHADIIAKQGYLDVGFRYINLDDGWQASARTADNKLSPDSSKFPSGIKDLADYMHKNGLLLGIYSDAGTQTCGGFPGSLDHEDTDAQTFVDWDVDYLKYANCNEQGKPEQEHNGNALNSATAGKNKTIFYNICEWGTSDSWLWGPDVGGNSWRTTADIIAFWPSIISIINSEVRLTEYGNSRRGWNDPDVLVLGFDRIPYEEQVTHYAFWAAMKAPLILGSDLTKVTDEAKKLILNKDIISVNQDPLGLSVCQVYYRTDNKSSFDIWTGPLNDGYVAILFNRGIEPISITLDFKEHCHLNGSIEVYDLVKQQPYGDYTNNYTAVNIPEHGVEFIKLIGGNRIDDDRPCLNYS</sequence>
<comment type="catalytic activity">
    <reaction evidence="1 7">
        <text>Hydrolysis of terminal, non-reducing alpha-D-galactose residues in alpha-D-galactosides, including galactose oligosaccharides, galactomannans and galactolipids.</text>
        <dbReference type="EC" id="3.2.1.22"/>
    </reaction>
</comment>
<dbReference type="Pfam" id="PF16499">
    <property type="entry name" value="Melibiase_2"/>
    <property type="match status" value="1"/>
</dbReference>
<dbReference type="InterPro" id="IPR002241">
    <property type="entry name" value="Glyco_hydro_27"/>
</dbReference>
<dbReference type="FunFam" id="3.20.20.70:FF:000197">
    <property type="entry name" value="Alpha-galactosidase"/>
    <property type="match status" value="1"/>
</dbReference>